<feature type="domain" description="SAC3/GANP/THP3 conserved" evidence="1">
    <location>
        <begin position="26"/>
        <end position="328"/>
    </location>
</feature>
<dbReference type="Pfam" id="PF03399">
    <property type="entry name" value="SAC3_GANP"/>
    <property type="match status" value="1"/>
</dbReference>
<reference evidence="3" key="1">
    <citation type="submission" date="2025-08" db="UniProtKB">
        <authorList>
            <consortium name="RefSeq"/>
        </authorList>
    </citation>
    <scope>IDENTIFICATION</scope>
    <source>
        <tissue evidence="3">Silk gland</tissue>
    </source>
</reference>
<dbReference type="GO" id="GO:0005634">
    <property type="term" value="C:nucleus"/>
    <property type="evidence" value="ECO:0007669"/>
    <property type="project" value="TreeGrafter"/>
</dbReference>
<dbReference type="GO" id="GO:0005813">
    <property type="term" value="C:centrosome"/>
    <property type="evidence" value="ECO:0007669"/>
    <property type="project" value="TreeGrafter"/>
</dbReference>
<dbReference type="Proteomes" id="UP000504629">
    <property type="component" value="Unplaced"/>
</dbReference>
<dbReference type="InterPro" id="IPR005062">
    <property type="entry name" value="SAC3/GANP/THP3_conserved"/>
</dbReference>
<dbReference type="PANTHER" id="PTHR12436">
    <property type="entry name" value="80 KDA MCM3-ASSOCIATED PROTEIN"/>
    <property type="match status" value="1"/>
</dbReference>
<gene>
    <name evidence="3" type="primary">LOC114248922</name>
</gene>
<name>A0A6J2K874_BOMMA</name>
<dbReference type="AlphaFoldDB" id="A0A6J2K874"/>
<keyword evidence="2" id="KW-1185">Reference proteome</keyword>
<dbReference type="RefSeq" id="XP_028038160.1">
    <property type="nucleotide sequence ID" value="XM_028182359.1"/>
</dbReference>
<dbReference type="InterPro" id="IPR045107">
    <property type="entry name" value="SAC3/GANP/THP3"/>
</dbReference>
<evidence type="ECO:0000313" key="2">
    <source>
        <dbReference type="Proteomes" id="UP000504629"/>
    </source>
</evidence>
<sequence>MSSYFDYFCTHIEKNSDTIRGTCNSMCPDEEVILREREDLVHVLEVLGPIRKYVKSYSRSAADTNIAKPNLLRPYSVLIDTLHYLLLEVTKRREVSSVMVYDFVNDRLRAIRQDMTIQRLPPEQCVKLLEPMIRFYVYYGYKFSNLPTKGFDSDLNKKYLLECIKWFLSCIDTMDLSTNRNIDLLSDFISNLNIKNVRRYTLGYDRVLMECLYILCNLDDVHPLYRYLKFSKDLKSDPRLNLAFKIAIANMKGNYIKIFKSMNTLCPLSYCALCTYLPVLQRKALLTLAHAYNSKKFVVPIEVITRWLRLSSNGDTIKVCSHYGIKTEGNNILFNKGEFKTDAFLHQTSLEDDTMKHLDLSIDNIFTYSS</sequence>
<dbReference type="GO" id="GO:0051298">
    <property type="term" value="P:centrosome duplication"/>
    <property type="evidence" value="ECO:0007669"/>
    <property type="project" value="TreeGrafter"/>
</dbReference>
<dbReference type="OrthoDB" id="264795at2759"/>
<dbReference type="GeneID" id="114248922"/>
<dbReference type="Gene3D" id="1.25.40.990">
    <property type="match status" value="1"/>
</dbReference>
<accession>A0A6J2K874</accession>
<protein>
    <submittedName>
        <fullName evidence="3">SAC3 domain-containing protein 1</fullName>
    </submittedName>
</protein>
<dbReference type="KEGG" id="bman:114248922"/>
<dbReference type="PANTHER" id="PTHR12436:SF38">
    <property type="entry name" value="SAC3 DOMAIN-CONTAINING PROTEIN 1"/>
    <property type="match status" value="1"/>
</dbReference>
<evidence type="ECO:0000313" key="3">
    <source>
        <dbReference type="RefSeq" id="XP_028038160.1"/>
    </source>
</evidence>
<dbReference type="GO" id="GO:0005819">
    <property type="term" value="C:spindle"/>
    <property type="evidence" value="ECO:0007669"/>
    <property type="project" value="TreeGrafter"/>
</dbReference>
<dbReference type="GO" id="GO:0051225">
    <property type="term" value="P:spindle assembly"/>
    <property type="evidence" value="ECO:0007669"/>
    <property type="project" value="TreeGrafter"/>
</dbReference>
<proteinExistence type="predicted"/>
<organism evidence="2 3">
    <name type="scientific">Bombyx mandarina</name>
    <name type="common">Wild silk moth</name>
    <name type="synonym">Wild silkworm</name>
    <dbReference type="NCBI Taxonomy" id="7092"/>
    <lineage>
        <taxon>Eukaryota</taxon>
        <taxon>Metazoa</taxon>
        <taxon>Ecdysozoa</taxon>
        <taxon>Arthropoda</taxon>
        <taxon>Hexapoda</taxon>
        <taxon>Insecta</taxon>
        <taxon>Pterygota</taxon>
        <taxon>Neoptera</taxon>
        <taxon>Endopterygota</taxon>
        <taxon>Lepidoptera</taxon>
        <taxon>Glossata</taxon>
        <taxon>Ditrysia</taxon>
        <taxon>Bombycoidea</taxon>
        <taxon>Bombycidae</taxon>
        <taxon>Bombycinae</taxon>
        <taxon>Bombyx</taxon>
    </lineage>
</organism>
<evidence type="ECO:0000259" key="1">
    <source>
        <dbReference type="Pfam" id="PF03399"/>
    </source>
</evidence>